<feature type="transmembrane region" description="Helical" evidence="6">
    <location>
        <begin position="352"/>
        <end position="373"/>
    </location>
</feature>
<dbReference type="InterPro" id="IPR001204">
    <property type="entry name" value="Phos_transporter"/>
</dbReference>
<feature type="transmembrane region" description="Helical" evidence="6">
    <location>
        <begin position="170"/>
        <end position="191"/>
    </location>
</feature>
<feature type="transmembrane region" description="Helical" evidence="6">
    <location>
        <begin position="303"/>
        <end position="321"/>
    </location>
</feature>
<accession>A0A1R3TR66</accession>
<evidence type="ECO:0000256" key="1">
    <source>
        <dbReference type="ARBA" id="ARBA00004141"/>
    </source>
</evidence>
<evidence type="ECO:0000313" key="8">
    <source>
        <dbReference type="EMBL" id="SCX16799.1"/>
    </source>
</evidence>
<dbReference type="Proteomes" id="UP000187891">
    <property type="component" value="Unassembled WGS sequence"/>
</dbReference>
<comment type="similarity">
    <text evidence="6">Belongs to the inorganic phosphate transporter (PiT) (TC 2.A.20) family.</text>
</comment>
<keyword evidence="6" id="KW-0592">Phosphate transport</keyword>
<evidence type="ECO:0000256" key="6">
    <source>
        <dbReference type="RuleBase" id="RU363058"/>
    </source>
</evidence>
<sequence>MARPPPNRMKPTLDKDLDRVTRVEEATFHITDRLTAPGVGLLFLIMTALFASAYVVGKPGAVIIVAAAIIGAYMALNIGAKDVANNVGPAVGAKALPLTAALLMAAVCEVLGALITGGNVVETISRGIISVETIPNTEIFTLAMLAALITAGLLVNLSNFVKAPISTTHTIVGGVAGAGTAAYGFGAVDWFSLSKIALAWMTTPFISAFFAIVLLAFIKEFIIYRDDKIEAARLWVPVLIGVMSGIFTAYLIWVGLHNVVLVSLGTASLLGLAIGLLSWRLCVPLIRKQSEGLENRNQSLRKMFQWPLILAAGLMSFAHGANDVSNAIGPVVAIVRATQGQFVGDTARAPEWVMLIGAFGLSCGILLFGPRLIRLVGEQITKLNPVRAFCVSVSTALTVLVASRLGLPVSTTHTAIGAIFGVGFFREWYTHRMRTRQDMARADVTDNSDTSDEDNENSSEVRRRYLVRRSHFMTIVAAWIITVPTSAVLAASLYGIMYIVFI</sequence>
<protein>
    <recommendedName>
        <fullName evidence="6">Phosphate transporter</fullName>
    </recommendedName>
</protein>
<feature type="transmembrane region" description="Helical" evidence="6">
    <location>
        <begin position="100"/>
        <end position="119"/>
    </location>
</feature>
<feature type="transmembrane region" description="Helical" evidence="6">
    <location>
        <begin position="234"/>
        <end position="253"/>
    </location>
</feature>
<evidence type="ECO:0000256" key="4">
    <source>
        <dbReference type="ARBA" id="ARBA00022989"/>
    </source>
</evidence>
<feature type="transmembrane region" description="Helical" evidence="6">
    <location>
        <begin position="472"/>
        <end position="501"/>
    </location>
</feature>
<feature type="transmembrane region" description="Helical" evidence="6">
    <location>
        <begin position="139"/>
        <end position="158"/>
    </location>
</feature>
<feature type="transmembrane region" description="Helical" evidence="6">
    <location>
        <begin position="385"/>
        <end position="405"/>
    </location>
</feature>
<gene>
    <name evidence="8" type="primary">cysP_1</name>
    <name evidence="8" type="ORF">DSM25559_1514</name>
</gene>
<keyword evidence="2 6" id="KW-0813">Transport</keyword>
<comment type="subcellular location">
    <subcellularLocation>
        <location evidence="1 6">Membrane</location>
        <topology evidence="1 6">Multi-pass membrane protein</topology>
    </subcellularLocation>
</comment>
<feature type="transmembrane region" description="Helical" evidence="6">
    <location>
        <begin position="411"/>
        <end position="429"/>
    </location>
</feature>
<dbReference type="GO" id="GO:0005315">
    <property type="term" value="F:phosphate transmembrane transporter activity"/>
    <property type="evidence" value="ECO:0007669"/>
    <property type="project" value="InterPro"/>
</dbReference>
<evidence type="ECO:0000256" key="5">
    <source>
        <dbReference type="ARBA" id="ARBA00023136"/>
    </source>
</evidence>
<dbReference type="PANTHER" id="PTHR11101:SF80">
    <property type="entry name" value="PHOSPHATE TRANSPORTER"/>
    <property type="match status" value="1"/>
</dbReference>
<dbReference type="Pfam" id="PF01384">
    <property type="entry name" value="PHO4"/>
    <property type="match status" value="1"/>
</dbReference>
<keyword evidence="3 6" id="KW-0812">Transmembrane</keyword>
<dbReference type="AlphaFoldDB" id="A0A1R3TR66"/>
<feature type="transmembrane region" description="Helical" evidence="6">
    <location>
        <begin position="197"/>
        <end position="222"/>
    </location>
</feature>
<feature type="transmembrane region" description="Helical" evidence="6">
    <location>
        <begin position="34"/>
        <end position="55"/>
    </location>
</feature>
<dbReference type="STRING" id="1907666.DSM25559_1514"/>
<keyword evidence="4 6" id="KW-1133">Transmembrane helix</keyword>
<evidence type="ECO:0000256" key="3">
    <source>
        <dbReference type="ARBA" id="ARBA00022692"/>
    </source>
</evidence>
<evidence type="ECO:0000256" key="2">
    <source>
        <dbReference type="ARBA" id="ARBA00022448"/>
    </source>
</evidence>
<feature type="transmembrane region" description="Helical" evidence="6">
    <location>
        <begin position="259"/>
        <end position="282"/>
    </location>
</feature>
<feature type="region of interest" description="Disordered" evidence="7">
    <location>
        <begin position="440"/>
        <end position="460"/>
    </location>
</feature>
<evidence type="ECO:0000313" key="9">
    <source>
        <dbReference type="Proteomes" id="UP000187891"/>
    </source>
</evidence>
<dbReference type="EMBL" id="FMUE01000003">
    <property type="protein sequence ID" value="SCX16799.1"/>
    <property type="molecule type" value="Genomic_DNA"/>
</dbReference>
<reference evidence="9" key="1">
    <citation type="submission" date="2016-10" db="EMBL/GenBank/DDBJ databases">
        <authorList>
            <person name="Wibberg D."/>
        </authorList>
    </citation>
    <scope>NUCLEOTIDE SEQUENCE [LARGE SCALE GENOMIC DNA]</scope>
</reference>
<dbReference type="RefSeq" id="WP_077118811.1">
    <property type="nucleotide sequence ID" value="NZ_FMUE01000003.1"/>
</dbReference>
<name>A0A1R3TR66_9HYPH</name>
<dbReference type="GO" id="GO:0016020">
    <property type="term" value="C:membrane"/>
    <property type="evidence" value="ECO:0007669"/>
    <property type="project" value="UniProtKB-SubCell"/>
</dbReference>
<evidence type="ECO:0000256" key="7">
    <source>
        <dbReference type="SAM" id="MobiDB-lite"/>
    </source>
</evidence>
<organism evidence="8 9">
    <name type="scientific">Agrobacterium rosae</name>
    <dbReference type="NCBI Taxonomy" id="1972867"/>
    <lineage>
        <taxon>Bacteria</taxon>
        <taxon>Pseudomonadati</taxon>
        <taxon>Pseudomonadota</taxon>
        <taxon>Alphaproteobacteria</taxon>
        <taxon>Hyphomicrobiales</taxon>
        <taxon>Rhizobiaceae</taxon>
        <taxon>Rhizobium/Agrobacterium group</taxon>
        <taxon>Agrobacterium</taxon>
    </lineage>
</organism>
<keyword evidence="5 6" id="KW-0472">Membrane</keyword>
<proteinExistence type="inferred from homology"/>
<dbReference type="GO" id="GO:0035435">
    <property type="term" value="P:phosphate ion transmembrane transport"/>
    <property type="evidence" value="ECO:0007669"/>
    <property type="project" value="TreeGrafter"/>
</dbReference>
<dbReference type="PANTHER" id="PTHR11101">
    <property type="entry name" value="PHOSPHATE TRANSPORTER"/>
    <property type="match status" value="1"/>
</dbReference>
<feature type="transmembrane region" description="Helical" evidence="6">
    <location>
        <begin position="61"/>
        <end position="80"/>
    </location>
</feature>